<reference evidence="1 2" key="1">
    <citation type="submission" date="2021-06" db="EMBL/GenBank/DDBJ databases">
        <title>Caerostris extrusa draft genome.</title>
        <authorList>
            <person name="Kono N."/>
            <person name="Arakawa K."/>
        </authorList>
    </citation>
    <scope>NUCLEOTIDE SEQUENCE [LARGE SCALE GENOMIC DNA]</scope>
</reference>
<gene>
    <name evidence="1" type="ORF">CEXT_716411</name>
</gene>
<dbReference type="EMBL" id="BPLR01018369">
    <property type="protein sequence ID" value="GIY99016.1"/>
    <property type="molecule type" value="Genomic_DNA"/>
</dbReference>
<dbReference type="Proteomes" id="UP001054945">
    <property type="component" value="Unassembled WGS sequence"/>
</dbReference>
<protein>
    <submittedName>
        <fullName evidence="1">Uncharacterized protein</fullName>
    </submittedName>
</protein>
<accession>A0AAV4XYI9</accession>
<dbReference type="AlphaFoldDB" id="A0AAV4XYI9"/>
<name>A0AAV4XYI9_CAEEX</name>
<evidence type="ECO:0000313" key="1">
    <source>
        <dbReference type="EMBL" id="GIY99016.1"/>
    </source>
</evidence>
<comment type="caution">
    <text evidence="1">The sequence shown here is derived from an EMBL/GenBank/DDBJ whole genome shotgun (WGS) entry which is preliminary data.</text>
</comment>
<proteinExistence type="predicted"/>
<evidence type="ECO:0000313" key="2">
    <source>
        <dbReference type="Proteomes" id="UP001054945"/>
    </source>
</evidence>
<keyword evidence="2" id="KW-1185">Reference proteome</keyword>
<sequence>MCNSAVTNFFNHRCLLPEYSYQVTGFENSRFHFGNNPQEIPATISHSAEGADFNSLAFMNRTSTFQSSTFPQSANQERHWDVNNTAGTDVRYASNNAVQNENFNYFNSSQGSLISVAQNFENSACTSGVENLKMPLFNAVYTSELNPVQQPRTNNSALMQRYRNLSFHNQLPPNSPGPSNGLTKYDLTKENFNIWRSMESGKIGMPDFKISRFQEKEYDAAAIEREFDRTMKTTSSASDLNGTSINVQYPETATQRSLITWPLYSPYLREPIR</sequence>
<organism evidence="1 2">
    <name type="scientific">Caerostris extrusa</name>
    <name type="common">Bark spider</name>
    <name type="synonym">Caerostris bankana</name>
    <dbReference type="NCBI Taxonomy" id="172846"/>
    <lineage>
        <taxon>Eukaryota</taxon>
        <taxon>Metazoa</taxon>
        <taxon>Ecdysozoa</taxon>
        <taxon>Arthropoda</taxon>
        <taxon>Chelicerata</taxon>
        <taxon>Arachnida</taxon>
        <taxon>Araneae</taxon>
        <taxon>Araneomorphae</taxon>
        <taxon>Entelegynae</taxon>
        <taxon>Araneoidea</taxon>
        <taxon>Araneidae</taxon>
        <taxon>Caerostris</taxon>
    </lineage>
</organism>